<accession>A0AAV7DTA2</accession>
<evidence type="ECO:0000313" key="2">
    <source>
        <dbReference type="EMBL" id="KAG9439285.1"/>
    </source>
</evidence>
<keyword evidence="4" id="KW-1185">Reference proteome</keyword>
<reference evidence="2 4" key="1">
    <citation type="submission" date="2021-07" db="EMBL/GenBank/DDBJ databases">
        <title>The Aristolochia fimbriata genome: insights into angiosperm evolution, floral development and chemical biosynthesis.</title>
        <authorList>
            <person name="Jiao Y."/>
        </authorList>
    </citation>
    <scope>NUCLEOTIDE SEQUENCE [LARGE SCALE GENOMIC DNA]</scope>
    <source>
        <strain evidence="2">IBCAS-2021</strain>
        <tissue evidence="2">Leaf</tissue>
    </source>
</reference>
<sequence length="304" mass="33756">MAVSVRRYHVRSSSMPSSRSHPVKEKVEEKLSSQLRQYSEYSLPSTSSFNSLSNGLSGLSELYQSIDDLLQLPQTHQALSPSSNKKCVEEVLDGSLRLLDTCGNARDITMQIADAVKDLQLAMRRRVLVSSKTEILEKGIGTYMAIAKKMKQKASKCLKTLMIKTQKCDSSSHVVGSQSELVEVMAVLKKAMSISINILEQLLCFVSNPKAVPTKKRSSLVLIKWIGGSGRVSCEEKTEKMNEMERLHSSLSFLLCGGGHKDIDTAQEELNTFLDGIQGLEEVLDVLQRRLIQTRVSLLNILSH</sequence>
<dbReference type="PANTHER" id="PTHR33070:SF120">
    <property type="entry name" value="EXPRESSED PROTEIN"/>
    <property type="match status" value="1"/>
</dbReference>
<name>A0AAV7DTA2_ARIFI</name>
<dbReference type="Proteomes" id="UP000825729">
    <property type="component" value="Unassembled WGS sequence"/>
</dbReference>
<dbReference type="EMBL" id="JAINDJ010000008">
    <property type="protein sequence ID" value="KAG9439287.1"/>
    <property type="molecule type" value="Genomic_DNA"/>
</dbReference>
<proteinExistence type="predicted"/>
<dbReference type="EMBL" id="JAINDJ010000008">
    <property type="protein sequence ID" value="KAG9439285.1"/>
    <property type="molecule type" value="Genomic_DNA"/>
</dbReference>
<comment type="caution">
    <text evidence="2">The sequence shown here is derived from an EMBL/GenBank/DDBJ whole genome shotgun (WGS) entry which is preliminary data.</text>
</comment>
<dbReference type="InterPro" id="IPR004320">
    <property type="entry name" value="BPS1_pln"/>
</dbReference>
<evidence type="ECO:0000313" key="4">
    <source>
        <dbReference type="Proteomes" id="UP000825729"/>
    </source>
</evidence>
<feature type="compositionally biased region" description="Low complexity" evidence="1">
    <location>
        <begin position="11"/>
        <end position="20"/>
    </location>
</feature>
<evidence type="ECO:0000256" key="1">
    <source>
        <dbReference type="SAM" id="MobiDB-lite"/>
    </source>
</evidence>
<dbReference type="AlphaFoldDB" id="A0AAV7DTA2"/>
<feature type="region of interest" description="Disordered" evidence="1">
    <location>
        <begin position="1"/>
        <end position="25"/>
    </location>
</feature>
<feature type="compositionally biased region" description="Basic residues" evidence="1">
    <location>
        <begin position="1"/>
        <end position="10"/>
    </location>
</feature>
<dbReference type="PANTHER" id="PTHR33070">
    <property type="entry name" value="OS06G0725500 PROTEIN"/>
    <property type="match status" value="1"/>
</dbReference>
<dbReference type="GO" id="GO:0048364">
    <property type="term" value="P:root development"/>
    <property type="evidence" value="ECO:0007669"/>
    <property type="project" value="InterPro"/>
</dbReference>
<gene>
    <name evidence="2" type="ORF">H6P81_019450</name>
    <name evidence="3" type="ORF">H6P81_019452</name>
</gene>
<protein>
    <submittedName>
        <fullName evidence="2">Uncharacterized protein</fullName>
    </submittedName>
</protein>
<dbReference type="Pfam" id="PF03087">
    <property type="entry name" value="BPS1"/>
    <property type="match status" value="1"/>
</dbReference>
<dbReference type="GO" id="GO:0048367">
    <property type="term" value="P:shoot system development"/>
    <property type="evidence" value="ECO:0007669"/>
    <property type="project" value="InterPro"/>
</dbReference>
<organism evidence="2 4">
    <name type="scientific">Aristolochia fimbriata</name>
    <name type="common">White veined hardy Dutchman's pipe vine</name>
    <dbReference type="NCBI Taxonomy" id="158543"/>
    <lineage>
        <taxon>Eukaryota</taxon>
        <taxon>Viridiplantae</taxon>
        <taxon>Streptophyta</taxon>
        <taxon>Embryophyta</taxon>
        <taxon>Tracheophyta</taxon>
        <taxon>Spermatophyta</taxon>
        <taxon>Magnoliopsida</taxon>
        <taxon>Magnoliidae</taxon>
        <taxon>Piperales</taxon>
        <taxon>Aristolochiaceae</taxon>
        <taxon>Aristolochia</taxon>
    </lineage>
</organism>
<evidence type="ECO:0000313" key="3">
    <source>
        <dbReference type="EMBL" id="KAG9439287.1"/>
    </source>
</evidence>